<dbReference type="Proteomes" id="UP000018348">
    <property type="component" value="Unassembled WGS sequence"/>
</dbReference>
<evidence type="ECO:0000313" key="2">
    <source>
        <dbReference type="Proteomes" id="UP000018348"/>
    </source>
</evidence>
<dbReference type="AlphaFoldDB" id="T2IIY1"/>
<protein>
    <submittedName>
        <fullName evidence="1">Uncharacterized protein</fullName>
    </submittedName>
</protein>
<organism evidence="1 2">
    <name type="scientific">Crocosphaera watsonii WH 8502</name>
    <dbReference type="NCBI Taxonomy" id="423474"/>
    <lineage>
        <taxon>Bacteria</taxon>
        <taxon>Bacillati</taxon>
        <taxon>Cyanobacteriota</taxon>
        <taxon>Cyanophyceae</taxon>
        <taxon>Oscillatoriophycideae</taxon>
        <taxon>Chroococcales</taxon>
        <taxon>Aphanothecaceae</taxon>
        <taxon>Crocosphaera</taxon>
    </lineage>
</organism>
<evidence type="ECO:0000313" key="1">
    <source>
        <dbReference type="EMBL" id="CCQ52834.1"/>
    </source>
</evidence>
<sequence>MLEVLPYSQSIEEILCNNFWANQRSLTKDYTISITGCFDYIQRRKQLEKRYRHLIPYSRQFITNEIV</sequence>
<accession>T2IIY1</accession>
<name>T2IIY1_CROWT</name>
<proteinExistence type="predicted"/>
<comment type="caution">
    <text evidence="1">The sequence shown here is derived from an EMBL/GenBank/DDBJ whole genome shotgun (WGS) entry which is preliminary data.</text>
</comment>
<reference evidence="1 2" key="1">
    <citation type="submission" date="2013-01" db="EMBL/GenBank/DDBJ databases">
        <authorList>
            <person name="Bench S."/>
        </authorList>
    </citation>
    <scope>NUCLEOTIDE SEQUENCE [LARGE SCALE GENOMIC DNA]</scope>
    <source>
        <strain evidence="1 2">WH 8502</strain>
    </source>
</reference>
<gene>
    <name evidence="1" type="ORF">CWATWH8502_3169</name>
</gene>
<reference evidence="1 2" key="2">
    <citation type="submission" date="2013-09" db="EMBL/GenBank/DDBJ databases">
        <title>Whole genome comparison of six Crocosphaera watsonii strains with differing phenotypes.</title>
        <authorList>
            <person name="Bench S.R."/>
            <person name="Heller P."/>
            <person name="Frank I."/>
            <person name="Arciniega M."/>
            <person name="Shilova I.N."/>
            <person name="Zehr J.P."/>
        </authorList>
    </citation>
    <scope>NUCLEOTIDE SEQUENCE [LARGE SCALE GENOMIC DNA]</scope>
    <source>
        <strain evidence="1 2">WH 8502</strain>
    </source>
</reference>
<dbReference type="EMBL" id="CAQK01000722">
    <property type="protein sequence ID" value="CCQ52834.1"/>
    <property type="molecule type" value="Genomic_DNA"/>
</dbReference>